<feature type="non-terminal residue" evidence="1">
    <location>
        <position position="1"/>
    </location>
</feature>
<organism evidence="1">
    <name type="scientific">Rhipicephalus appendiculatus</name>
    <name type="common">Brown ear tick</name>
    <dbReference type="NCBI Taxonomy" id="34631"/>
    <lineage>
        <taxon>Eukaryota</taxon>
        <taxon>Metazoa</taxon>
        <taxon>Ecdysozoa</taxon>
        <taxon>Arthropoda</taxon>
        <taxon>Chelicerata</taxon>
        <taxon>Arachnida</taxon>
        <taxon>Acari</taxon>
        <taxon>Parasitiformes</taxon>
        <taxon>Ixodida</taxon>
        <taxon>Ixodoidea</taxon>
        <taxon>Ixodidae</taxon>
        <taxon>Rhipicephalinae</taxon>
        <taxon>Rhipicephalus</taxon>
        <taxon>Rhipicephalus</taxon>
    </lineage>
</organism>
<feature type="non-terminal residue" evidence="1">
    <location>
        <position position="209"/>
    </location>
</feature>
<proteinExistence type="predicted"/>
<protein>
    <recommendedName>
        <fullName evidence="2">Lipocalin</fullName>
    </recommendedName>
</protein>
<evidence type="ECO:0008006" key="2">
    <source>
        <dbReference type="Google" id="ProtNLM"/>
    </source>
</evidence>
<sequence length="209" mass="23550">GLVVIAAATWCEGDETVEAAEPADGTATIGAQAQPQNKFHEFLTINRKFWLTEGGAPRDNCTWYSITDLNKDSVKYEVGFYLKGKLECGSYSKRRYFGGSNTIFDVAAEYGIGSFLRMLYSNKTCAVVKEVDWKQRRENKLGICETTHGQELDAFPNKPCCYANETKHLGPYYCSSGPTYWIYFNGGFEDNVPSDCKEVYDQRKSPKQD</sequence>
<reference evidence="1" key="1">
    <citation type="journal article" date="2016" name="Ticks Tick Borne Dis.">
        <title>De novo assembly and annotation of the salivary gland transcriptome of Rhipicephalus appendiculatus male and female ticks during blood feeding.</title>
        <authorList>
            <person name="de Castro M.H."/>
            <person name="de Klerk D."/>
            <person name="Pienaar R."/>
            <person name="Latif A.A."/>
            <person name="Rees D.J."/>
            <person name="Mans B.J."/>
        </authorList>
    </citation>
    <scope>NUCLEOTIDE SEQUENCE</scope>
    <source>
        <tissue evidence="1">Salivary glands</tissue>
    </source>
</reference>
<dbReference type="AlphaFoldDB" id="A0A131ZBQ7"/>
<dbReference type="EMBL" id="GEDV01000189">
    <property type="protein sequence ID" value="JAP88368.1"/>
    <property type="molecule type" value="Transcribed_RNA"/>
</dbReference>
<name>A0A131ZBQ7_RHIAP</name>
<accession>A0A131ZBQ7</accession>
<evidence type="ECO:0000313" key="1">
    <source>
        <dbReference type="EMBL" id="JAP88368.1"/>
    </source>
</evidence>